<evidence type="ECO:0000313" key="2">
    <source>
        <dbReference type="EMBL" id="RUO34597.1"/>
    </source>
</evidence>
<keyword evidence="3" id="KW-1185">Reference proteome</keyword>
<name>A0A432WLL9_9GAMM</name>
<dbReference type="RefSeq" id="WP_126797662.1">
    <property type="nucleotide sequence ID" value="NZ_PIPO01000001.1"/>
</dbReference>
<evidence type="ECO:0000313" key="3">
    <source>
        <dbReference type="Proteomes" id="UP000287823"/>
    </source>
</evidence>
<dbReference type="CDD" id="cd11614">
    <property type="entry name" value="SAF_CpaB_FlgA_like"/>
    <property type="match status" value="1"/>
</dbReference>
<comment type="caution">
    <text evidence="2">The sequence shown here is derived from an EMBL/GenBank/DDBJ whole genome shotgun (WGS) entry which is preliminary data.</text>
</comment>
<dbReference type="InterPro" id="IPR017592">
    <property type="entry name" value="Pilus_assmbl_Flp-typ_CpaB"/>
</dbReference>
<reference evidence="2 3" key="1">
    <citation type="journal article" date="2011" name="Front. Microbiol.">
        <title>Genomic signatures of strain selection and enhancement in Bacillus atrophaeus var. globigii, a historical biowarfare simulant.</title>
        <authorList>
            <person name="Gibbons H.S."/>
            <person name="Broomall S.M."/>
            <person name="McNew L.A."/>
            <person name="Daligault H."/>
            <person name="Chapman C."/>
            <person name="Bruce D."/>
            <person name="Karavis M."/>
            <person name="Krepps M."/>
            <person name="McGregor P.A."/>
            <person name="Hong C."/>
            <person name="Park K.H."/>
            <person name="Akmal A."/>
            <person name="Feldman A."/>
            <person name="Lin J.S."/>
            <person name="Chang W.E."/>
            <person name="Higgs B.W."/>
            <person name="Demirev P."/>
            <person name="Lindquist J."/>
            <person name="Liem A."/>
            <person name="Fochler E."/>
            <person name="Read T.D."/>
            <person name="Tapia R."/>
            <person name="Johnson S."/>
            <person name="Bishop-Lilly K.A."/>
            <person name="Detter C."/>
            <person name="Han C."/>
            <person name="Sozhamannan S."/>
            <person name="Rosenzweig C.N."/>
            <person name="Skowronski E.W."/>
        </authorList>
    </citation>
    <scope>NUCLEOTIDE SEQUENCE [LARGE SCALE GENOMIC DNA]</scope>
    <source>
        <strain evidence="2 3">Y4G10-17</strain>
    </source>
</reference>
<feature type="domain" description="SAF" evidence="1">
    <location>
        <begin position="49"/>
        <end position="113"/>
    </location>
</feature>
<organism evidence="2 3">
    <name type="scientific">Aliidiomarina soli</name>
    <dbReference type="NCBI Taxonomy" id="1928574"/>
    <lineage>
        <taxon>Bacteria</taxon>
        <taxon>Pseudomonadati</taxon>
        <taxon>Pseudomonadota</taxon>
        <taxon>Gammaproteobacteria</taxon>
        <taxon>Alteromonadales</taxon>
        <taxon>Idiomarinaceae</taxon>
        <taxon>Aliidiomarina</taxon>
    </lineage>
</organism>
<evidence type="ECO:0000259" key="1">
    <source>
        <dbReference type="SMART" id="SM00858"/>
    </source>
</evidence>
<dbReference type="NCBIfam" id="TIGR03177">
    <property type="entry name" value="pilus_cpaB"/>
    <property type="match status" value="1"/>
</dbReference>
<sequence>MKWKFNGSFWLPLCCGLAAAIAALYLLQLYLQRQLQQAPLPLDLPAEQLEVVVANRPLSAGSELTPAWLSLRRVNAVGLASDHIRAEHAASLFGRLLEHPVAQGQPLQWLHLAPQQQNRFSDLLLEGQRAFTLLPGIEQSHAGLLRLGDKVDLVALEEPSLEVIESGVTVLAVDGQWEFSDAATERSVTLAISVEKMALVERAQRSGKLQLWLRSAGDSKPLSVTRRQTQWIVGGRMEEANEWRGFEPSVEPLSQRALTEGVWR</sequence>
<dbReference type="AlphaFoldDB" id="A0A432WLL9"/>
<dbReference type="InterPro" id="IPR013974">
    <property type="entry name" value="SAF"/>
</dbReference>
<dbReference type="SMART" id="SM00858">
    <property type="entry name" value="SAF"/>
    <property type="match status" value="1"/>
</dbReference>
<accession>A0A432WLL9</accession>
<proteinExistence type="predicted"/>
<dbReference type="EMBL" id="PIPO01000001">
    <property type="protein sequence ID" value="RUO34597.1"/>
    <property type="molecule type" value="Genomic_DNA"/>
</dbReference>
<gene>
    <name evidence="2" type="primary">cpaB</name>
    <name evidence="2" type="ORF">CWE14_00935</name>
</gene>
<dbReference type="InterPro" id="IPR031571">
    <property type="entry name" value="RcpC_dom"/>
</dbReference>
<dbReference type="Proteomes" id="UP000287823">
    <property type="component" value="Unassembled WGS sequence"/>
</dbReference>
<dbReference type="Pfam" id="PF16976">
    <property type="entry name" value="RcpC"/>
    <property type="match status" value="1"/>
</dbReference>
<dbReference type="Pfam" id="PF08666">
    <property type="entry name" value="SAF"/>
    <property type="match status" value="1"/>
</dbReference>
<protein>
    <submittedName>
        <fullName evidence="2">Flp pilus assembly protein CpaB</fullName>
    </submittedName>
</protein>